<feature type="coiled-coil region" evidence="4">
    <location>
        <begin position="423"/>
        <end position="450"/>
    </location>
</feature>
<evidence type="ECO:0000259" key="5">
    <source>
        <dbReference type="PROSITE" id="PS50234"/>
    </source>
</evidence>
<dbReference type="Pfam" id="PF25106">
    <property type="entry name" value="VWA_4"/>
    <property type="match status" value="1"/>
</dbReference>
<dbReference type="Proteomes" id="UP000663879">
    <property type="component" value="Unassembled WGS sequence"/>
</dbReference>
<reference evidence="6" key="1">
    <citation type="submission" date="2021-02" db="EMBL/GenBank/DDBJ databases">
        <authorList>
            <person name="Nowell W R."/>
        </authorList>
    </citation>
    <scope>NUCLEOTIDE SEQUENCE</scope>
    <source>
        <strain evidence="6">Ploen Becks lab</strain>
    </source>
</reference>
<feature type="domain" description="VWFA" evidence="5">
    <location>
        <begin position="18"/>
        <end position="215"/>
    </location>
</feature>
<dbReference type="EMBL" id="CAJNOC010003674">
    <property type="protein sequence ID" value="CAF0993028.1"/>
    <property type="molecule type" value="Genomic_DNA"/>
</dbReference>
<protein>
    <recommendedName>
        <fullName evidence="5">VWFA domain-containing protein</fullName>
    </recommendedName>
</protein>
<dbReference type="PANTHER" id="PTHR47763">
    <property type="entry name" value="ALPHA-PROTEIN KINASE VWKA"/>
    <property type="match status" value="1"/>
</dbReference>
<comment type="subcellular location">
    <subcellularLocation>
        <location evidence="1">Secreted</location>
    </subcellularLocation>
</comment>
<comment type="caution">
    <text evidence="6">The sequence shown here is derived from an EMBL/GenBank/DDBJ whole genome shotgun (WGS) entry which is preliminary data.</text>
</comment>
<dbReference type="PANTHER" id="PTHR47763:SF1">
    <property type="entry name" value="DUF659 DOMAIN-CONTAINING PROTEIN"/>
    <property type="match status" value="1"/>
</dbReference>
<keyword evidence="4" id="KW-0175">Coiled coil</keyword>
<evidence type="ECO:0000256" key="4">
    <source>
        <dbReference type="SAM" id="Coils"/>
    </source>
</evidence>
<evidence type="ECO:0000313" key="7">
    <source>
        <dbReference type="Proteomes" id="UP000663879"/>
    </source>
</evidence>
<dbReference type="CDD" id="cd00198">
    <property type="entry name" value="vWFA"/>
    <property type="match status" value="1"/>
</dbReference>
<dbReference type="InterPro" id="IPR052969">
    <property type="entry name" value="Thr-specific_kinase-like"/>
</dbReference>
<evidence type="ECO:0000256" key="2">
    <source>
        <dbReference type="ARBA" id="ARBA00022525"/>
    </source>
</evidence>
<keyword evidence="3" id="KW-0732">Signal</keyword>
<accession>A0A814G1Y1</accession>
<dbReference type="InterPro" id="IPR036465">
    <property type="entry name" value="vWFA_dom_sf"/>
</dbReference>
<dbReference type="GO" id="GO:0005737">
    <property type="term" value="C:cytoplasm"/>
    <property type="evidence" value="ECO:0007669"/>
    <property type="project" value="TreeGrafter"/>
</dbReference>
<dbReference type="AlphaFoldDB" id="A0A814G1Y1"/>
<dbReference type="InterPro" id="IPR056861">
    <property type="entry name" value="HMCN1-like_VWA"/>
</dbReference>
<dbReference type="PROSITE" id="PS50234">
    <property type="entry name" value="VWFA"/>
    <property type="match status" value="1"/>
</dbReference>
<dbReference type="GO" id="GO:0004674">
    <property type="term" value="F:protein serine/threonine kinase activity"/>
    <property type="evidence" value="ECO:0007669"/>
    <property type="project" value="TreeGrafter"/>
</dbReference>
<dbReference type="OrthoDB" id="301415at2759"/>
<evidence type="ECO:0000256" key="3">
    <source>
        <dbReference type="ARBA" id="ARBA00022729"/>
    </source>
</evidence>
<dbReference type="Gene3D" id="3.40.50.410">
    <property type="entry name" value="von Willebrand factor, type A domain"/>
    <property type="match status" value="1"/>
</dbReference>
<dbReference type="SUPFAM" id="SSF53300">
    <property type="entry name" value="vWA-like"/>
    <property type="match status" value="1"/>
</dbReference>
<dbReference type="SMART" id="SM00327">
    <property type="entry name" value="VWA"/>
    <property type="match status" value="1"/>
</dbReference>
<dbReference type="InterPro" id="IPR002035">
    <property type="entry name" value="VWF_A"/>
</dbReference>
<organism evidence="6 7">
    <name type="scientific">Brachionus calyciflorus</name>
    <dbReference type="NCBI Taxonomy" id="104777"/>
    <lineage>
        <taxon>Eukaryota</taxon>
        <taxon>Metazoa</taxon>
        <taxon>Spiralia</taxon>
        <taxon>Gnathifera</taxon>
        <taxon>Rotifera</taxon>
        <taxon>Eurotatoria</taxon>
        <taxon>Monogononta</taxon>
        <taxon>Pseudotrocha</taxon>
        <taxon>Ploima</taxon>
        <taxon>Brachionidae</taxon>
        <taxon>Brachionus</taxon>
    </lineage>
</organism>
<evidence type="ECO:0000313" key="6">
    <source>
        <dbReference type="EMBL" id="CAF0993028.1"/>
    </source>
</evidence>
<evidence type="ECO:0000256" key="1">
    <source>
        <dbReference type="ARBA" id="ARBA00004613"/>
    </source>
</evidence>
<gene>
    <name evidence="6" type="ORF">OXX778_LOCUS16013</name>
</gene>
<name>A0A814G1Y1_9BILA</name>
<proteinExistence type="predicted"/>
<sequence length="451" mass="50673">MTSINQQKSSKRHTSVLDLAFIMDCTGSMGSYIENVRKSINEIVDEIVKLEKIDIRLSLVEYRDNPPQETSFETRVHDFTESTNKMREWLDNCSAVGGGDQPECVAEGLNEALKLNWRGNATKICVLICDAPPHGINCPGDTFPNGSPNGIDPIEVVNKLAQKSITLYTIGCEPALLPFKEFFSSLAYKTGGQYIPLSNAKSLAKVIVGGVLEDISLEKLMSDVQEEIEKMRKSGVTDEKILAKAVESRLKEKGVTTKQILLNDSTLEKASDTTIKYSKLISLVKFRDVFEPKTTEYSTPEKKPRLMGSTGGPLTETPSMAIIESIEPSSNTAITSRNAVETYSIDTREISYAQSERLVQKVLNRSKISEPLNMQVENDTNEEKYSIYFDNYDEDYLKFLSQLSTDKHKVEILESMDCYIKFLSEKIGEKEKLKRKNEELQEKHGVKQTVI</sequence>
<keyword evidence="2" id="KW-0964">Secreted</keyword>
<keyword evidence="7" id="KW-1185">Reference proteome</keyword>